<dbReference type="EMBL" id="QPJI01000001">
    <property type="protein sequence ID" value="RCW75403.1"/>
    <property type="molecule type" value="Genomic_DNA"/>
</dbReference>
<evidence type="ECO:0000313" key="4">
    <source>
        <dbReference type="EMBL" id="RCW75403.1"/>
    </source>
</evidence>
<accession>A0A368Y541</accession>
<comment type="caution">
    <text evidence="4">The sequence shown here is derived from an EMBL/GenBank/DDBJ whole genome shotgun (WGS) entry which is preliminary data.</text>
</comment>
<comment type="similarity">
    <text evidence="1">Belongs to the ATP-dependent AMP-binding enzyme family.</text>
</comment>
<dbReference type="InterPro" id="IPR025110">
    <property type="entry name" value="AMP-bd_C"/>
</dbReference>
<dbReference type="GO" id="GO:0031956">
    <property type="term" value="F:medium-chain fatty acid-CoA ligase activity"/>
    <property type="evidence" value="ECO:0007669"/>
    <property type="project" value="TreeGrafter"/>
</dbReference>
<dbReference type="Gene3D" id="3.40.50.12780">
    <property type="entry name" value="N-terminal domain of ligase-like"/>
    <property type="match status" value="1"/>
</dbReference>
<protein>
    <submittedName>
        <fullName evidence="4">4-coumarate--CoA ligase</fullName>
    </submittedName>
</protein>
<dbReference type="AlphaFoldDB" id="A0A368Y541"/>
<dbReference type="InterPro" id="IPR045851">
    <property type="entry name" value="AMP-bd_C_sf"/>
</dbReference>
<dbReference type="Pfam" id="PF13193">
    <property type="entry name" value="AMP-binding_C"/>
    <property type="match status" value="1"/>
</dbReference>
<dbReference type="GO" id="GO:0006631">
    <property type="term" value="P:fatty acid metabolic process"/>
    <property type="evidence" value="ECO:0007669"/>
    <property type="project" value="TreeGrafter"/>
</dbReference>
<gene>
    <name evidence="4" type="ORF">DET61_101398</name>
</gene>
<dbReference type="InterPro" id="IPR042099">
    <property type="entry name" value="ANL_N_sf"/>
</dbReference>
<evidence type="ECO:0000256" key="2">
    <source>
        <dbReference type="ARBA" id="ARBA00022598"/>
    </source>
</evidence>
<proteinExistence type="inferred from homology"/>
<sequence length="388" mass="43268">MPLSRSNCIAILQHLVATTLAADRGITENELLLDTQASDHLRDGPAALDSLDELAVARRVTEFFELERTGAEEWLLRRHRLSEWSELICDNLNDGTLEQIWFRSGGTTGEPRLVAQRLSHLLAEVHEIREIVGNTRRIIALVPLQHIYGFIWGPLLSDELNLPLICGWEAVEEAHHNLQAGDLLLAVPEWWQYFGSALHSLPPGVIGVTSTAPCPPEVVQAALDKRLETMIEVYGASDTGGIAWRTETGIGFQLFRHWKRQDDDHLVSDAGTVGLLPDHVEWQSERTLIPLRRRDEAIQVGGVNVWPERVRAFIESHPGVQACSVRQMATDHGTRLKAFIVARHPGNDGLKAELRDWLKANLSAAERPINLTLGDALPTNAMGKLCDW</sequence>
<evidence type="ECO:0000313" key="5">
    <source>
        <dbReference type="Proteomes" id="UP000253647"/>
    </source>
</evidence>
<dbReference type="SUPFAM" id="SSF56801">
    <property type="entry name" value="Acetyl-CoA synthetase-like"/>
    <property type="match status" value="1"/>
</dbReference>
<reference evidence="4 5" key="1">
    <citation type="submission" date="2018-07" db="EMBL/GenBank/DDBJ databases">
        <title>Freshwater and sediment microbial communities from various areas in North America, analyzing microbe dynamics in response to fracking.</title>
        <authorList>
            <person name="Lamendella R."/>
        </authorList>
    </citation>
    <scope>NUCLEOTIDE SEQUENCE [LARGE SCALE GENOMIC DNA]</scope>
    <source>
        <strain evidence="4 5">105B</strain>
    </source>
</reference>
<dbReference type="Gene3D" id="3.30.300.30">
    <property type="match status" value="1"/>
</dbReference>
<feature type="domain" description="AMP-binding enzyme C-terminal" evidence="3">
    <location>
        <begin position="313"/>
        <end position="384"/>
    </location>
</feature>
<dbReference type="PANTHER" id="PTHR43201">
    <property type="entry name" value="ACYL-COA SYNTHETASE"/>
    <property type="match status" value="1"/>
</dbReference>
<keyword evidence="2 4" id="KW-0436">Ligase</keyword>
<name>A0A368Y541_MARNT</name>
<dbReference type="Proteomes" id="UP000253647">
    <property type="component" value="Unassembled WGS sequence"/>
</dbReference>
<evidence type="ECO:0000259" key="3">
    <source>
        <dbReference type="Pfam" id="PF13193"/>
    </source>
</evidence>
<organism evidence="4 5">
    <name type="scientific">Marinobacter nauticus</name>
    <name type="common">Marinobacter hydrocarbonoclasticus</name>
    <name type="synonym">Marinobacter aquaeolei</name>
    <dbReference type="NCBI Taxonomy" id="2743"/>
    <lineage>
        <taxon>Bacteria</taxon>
        <taxon>Pseudomonadati</taxon>
        <taxon>Pseudomonadota</taxon>
        <taxon>Gammaproteobacteria</taxon>
        <taxon>Pseudomonadales</taxon>
        <taxon>Marinobacteraceae</taxon>
        <taxon>Marinobacter</taxon>
    </lineage>
</organism>
<evidence type="ECO:0000256" key="1">
    <source>
        <dbReference type="ARBA" id="ARBA00006432"/>
    </source>
</evidence>
<dbReference type="PANTHER" id="PTHR43201:SF5">
    <property type="entry name" value="MEDIUM-CHAIN ACYL-COA LIGASE ACSF2, MITOCHONDRIAL"/>
    <property type="match status" value="1"/>
</dbReference>